<evidence type="ECO:0000313" key="2">
    <source>
        <dbReference type="EMBL" id="CAF0954402.1"/>
    </source>
</evidence>
<protein>
    <recommendedName>
        <fullName evidence="1">Helix-turn-helix domain-containing protein</fullName>
    </recommendedName>
</protein>
<name>A0A814DES5_9BILA</name>
<dbReference type="InterPro" id="IPR058912">
    <property type="entry name" value="HTH_animal"/>
</dbReference>
<dbReference type="AlphaFoldDB" id="A0A814DES5"/>
<evidence type="ECO:0000313" key="3">
    <source>
        <dbReference type="EMBL" id="CAF3834598.1"/>
    </source>
</evidence>
<comment type="caution">
    <text evidence="2">The sequence shown here is derived from an EMBL/GenBank/DDBJ whole genome shotgun (WGS) entry which is preliminary data.</text>
</comment>
<gene>
    <name evidence="2" type="ORF">JYZ213_LOCUS13483</name>
    <name evidence="3" type="ORF">OXD698_LOCUS20280</name>
</gene>
<dbReference type="EMBL" id="CAJNOG010000108">
    <property type="protein sequence ID" value="CAF0954402.1"/>
    <property type="molecule type" value="Genomic_DNA"/>
</dbReference>
<dbReference type="Proteomes" id="UP000663844">
    <property type="component" value="Unassembled WGS sequence"/>
</dbReference>
<evidence type="ECO:0000259" key="1">
    <source>
        <dbReference type="Pfam" id="PF26215"/>
    </source>
</evidence>
<feature type="domain" description="Helix-turn-helix" evidence="1">
    <location>
        <begin position="1"/>
        <end position="49"/>
    </location>
</feature>
<dbReference type="Proteomes" id="UP000663845">
    <property type="component" value="Unassembled WGS sequence"/>
</dbReference>
<sequence>MKRNIPYIMLYRAIQYCSTFELFIEERETIRTALLLNKYPCNFIDKHFNRVLEKSKIAQPLTFLNYDTIREDIMNAPTKEKINIDYGKTLFVHFTYCSNMETFP</sequence>
<reference evidence="2" key="1">
    <citation type="submission" date="2021-02" db="EMBL/GenBank/DDBJ databases">
        <authorList>
            <person name="Nowell W R."/>
        </authorList>
    </citation>
    <scope>NUCLEOTIDE SEQUENCE</scope>
</reference>
<organism evidence="2 4">
    <name type="scientific">Adineta steineri</name>
    <dbReference type="NCBI Taxonomy" id="433720"/>
    <lineage>
        <taxon>Eukaryota</taxon>
        <taxon>Metazoa</taxon>
        <taxon>Spiralia</taxon>
        <taxon>Gnathifera</taxon>
        <taxon>Rotifera</taxon>
        <taxon>Eurotatoria</taxon>
        <taxon>Bdelloidea</taxon>
        <taxon>Adinetida</taxon>
        <taxon>Adinetidae</taxon>
        <taxon>Adineta</taxon>
    </lineage>
</organism>
<proteinExistence type="predicted"/>
<evidence type="ECO:0000313" key="4">
    <source>
        <dbReference type="Proteomes" id="UP000663845"/>
    </source>
</evidence>
<accession>A0A814DES5</accession>
<dbReference type="Pfam" id="PF26215">
    <property type="entry name" value="HTH_animal"/>
    <property type="match status" value="1"/>
</dbReference>
<dbReference type="EMBL" id="CAJOAZ010001600">
    <property type="protein sequence ID" value="CAF3834598.1"/>
    <property type="molecule type" value="Genomic_DNA"/>
</dbReference>